<evidence type="ECO:0000256" key="1">
    <source>
        <dbReference type="ARBA" id="ARBA00022679"/>
    </source>
</evidence>
<gene>
    <name evidence="2" type="ORF">D1953_16825</name>
</gene>
<keyword evidence="3" id="KW-1185">Reference proteome</keyword>
<reference evidence="2 3" key="1">
    <citation type="submission" date="2018-08" db="EMBL/GenBank/DDBJ databases">
        <title>Bacillus jemisoniae sp. nov., Bacillus chryseoplanitiae sp. nov., Bacillus resnikiae sp. nov., and Bacillus frankliniae sp. nov., isolated from Viking spacecraft and associated surfaces.</title>
        <authorList>
            <person name="Seuylemezian A."/>
            <person name="Vaishampayan P."/>
        </authorList>
    </citation>
    <scope>NUCLEOTIDE SEQUENCE [LARGE SCALE GENOMIC DNA]</scope>
    <source>
        <strain evidence="2 3">MA001</strain>
    </source>
</reference>
<dbReference type="PANTHER" id="PTHR48207:SF3">
    <property type="entry name" value="SUCCINATE--HYDROXYMETHYLGLUTARATE COA-TRANSFERASE"/>
    <property type="match status" value="1"/>
</dbReference>
<proteinExistence type="predicted"/>
<accession>A0A398B125</accession>
<comment type="caution">
    <text evidence="2">The sequence shown here is derived from an EMBL/GenBank/DDBJ whole genome shotgun (WGS) entry which is preliminary data.</text>
</comment>
<dbReference type="Proteomes" id="UP000266016">
    <property type="component" value="Unassembled WGS sequence"/>
</dbReference>
<name>A0A398B125_9BACI</name>
<evidence type="ECO:0000313" key="3">
    <source>
        <dbReference type="Proteomes" id="UP000266016"/>
    </source>
</evidence>
<dbReference type="InterPro" id="IPR003673">
    <property type="entry name" value="CoA-Trfase_fam_III"/>
</dbReference>
<keyword evidence="1 2" id="KW-0808">Transferase</keyword>
<dbReference type="InterPro" id="IPR044855">
    <property type="entry name" value="CoA-Trfase_III_dom3_sf"/>
</dbReference>
<dbReference type="AlphaFoldDB" id="A0A398B125"/>
<dbReference type="InterPro" id="IPR050483">
    <property type="entry name" value="CoA-transferase_III_domain"/>
</dbReference>
<dbReference type="Pfam" id="PF02515">
    <property type="entry name" value="CoA_transf_3"/>
    <property type="match status" value="1"/>
</dbReference>
<dbReference type="PANTHER" id="PTHR48207">
    <property type="entry name" value="SUCCINATE--HYDROXYMETHYLGLUTARATE COA-TRANSFERASE"/>
    <property type="match status" value="1"/>
</dbReference>
<evidence type="ECO:0000313" key="2">
    <source>
        <dbReference type="EMBL" id="RID83014.1"/>
    </source>
</evidence>
<dbReference type="Gene3D" id="3.30.1540.10">
    <property type="entry name" value="formyl-coa transferase, domain 3"/>
    <property type="match status" value="1"/>
</dbReference>
<dbReference type="Gene3D" id="3.40.50.10540">
    <property type="entry name" value="Crotonobetainyl-coa:carnitine coa-transferase, domain 1"/>
    <property type="match status" value="1"/>
</dbReference>
<dbReference type="GO" id="GO:0008410">
    <property type="term" value="F:CoA-transferase activity"/>
    <property type="evidence" value="ECO:0007669"/>
    <property type="project" value="TreeGrafter"/>
</dbReference>
<dbReference type="SUPFAM" id="SSF89796">
    <property type="entry name" value="CoA-transferase family III (CaiB/BaiF)"/>
    <property type="match status" value="1"/>
</dbReference>
<sequence>MQPLENIRVLDLSRVYAAPAGSMILGDLGAEVIRIEHPDGSDSMRDWGPFIEGQSTYYLCANRNKKSITLDLKTESGRTEFKELVKDADIVLENFKTGDMKKMGLSYDVLKEINPRLIHCAVTGFGQTGPLAYEPGFDPVVQAMSGLMDVTGPIDGEPTKVGIPIADILTSHYVAISALSALRMRDLTNQGQFIDLALLDVQISSLANVASAYLNAGMVSKRLGNSHNNVAPYQVFQCADGPLMVCAGNDRQFEKLCVMLGHEEWINDPRYKSNTGRKENEEELVRQISDIMVTRTREEWVEELRHYKIPGGCVNTIEEALTQPQVIARDLIGEIEHPQYGKVKFVKNPMQRSGLNIVYQSAPPILGEHTDQFLLSKRV</sequence>
<organism evidence="2 3">
    <name type="scientific">Peribacillus asahii</name>
    <dbReference type="NCBI Taxonomy" id="228899"/>
    <lineage>
        <taxon>Bacteria</taxon>
        <taxon>Bacillati</taxon>
        <taxon>Bacillota</taxon>
        <taxon>Bacilli</taxon>
        <taxon>Bacillales</taxon>
        <taxon>Bacillaceae</taxon>
        <taxon>Peribacillus</taxon>
    </lineage>
</organism>
<dbReference type="EMBL" id="QWVS01000038">
    <property type="protein sequence ID" value="RID83014.1"/>
    <property type="molecule type" value="Genomic_DNA"/>
</dbReference>
<dbReference type="InterPro" id="IPR023606">
    <property type="entry name" value="CoA-Trfase_III_dom_1_sf"/>
</dbReference>
<protein>
    <submittedName>
        <fullName evidence="2">CoA transferase</fullName>
    </submittedName>
</protein>